<dbReference type="OrthoDB" id="8479768at2"/>
<keyword evidence="2" id="KW-1185">Reference proteome</keyword>
<dbReference type="Proteomes" id="UP000199214">
    <property type="component" value="Unassembled WGS sequence"/>
</dbReference>
<protein>
    <recommendedName>
        <fullName evidence="3">GIY-YIG domain-containing protein</fullName>
    </recommendedName>
</protein>
<proteinExistence type="predicted"/>
<sequence>MADDKKTVWDKEAEHRQFIQHTDGIKLHREDFVLYPHLWQRYGKGRGLKWKTIPFDRSKRPEVPKTQGLYAFVVHPSVSDLPPSAWLFYIGEVGATASKARTFWKRYDEYLGELDRTTRPKLSMLLERYRGHVHFYYCELDPTTVDLKAVEAELITAAWPYANIKDFHVQYGQVRRAFS</sequence>
<name>A0A1H7T6Q2_9SPHN</name>
<dbReference type="AlphaFoldDB" id="A0A1H7T6Q2"/>
<gene>
    <name evidence="1" type="ORF">SAMN05216382_2677</name>
</gene>
<organism evidence="1 2">
    <name type="scientific">Sphingomonas palmae</name>
    <dbReference type="NCBI Taxonomy" id="1855283"/>
    <lineage>
        <taxon>Bacteria</taxon>
        <taxon>Pseudomonadati</taxon>
        <taxon>Pseudomonadota</taxon>
        <taxon>Alphaproteobacteria</taxon>
        <taxon>Sphingomonadales</taxon>
        <taxon>Sphingomonadaceae</taxon>
        <taxon>Sphingomonas</taxon>
    </lineage>
</organism>
<evidence type="ECO:0000313" key="1">
    <source>
        <dbReference type="EMBL" id="SEL80195.1"/>
    </source>
</evidence>
<reference evidence="2" key="1">
    <citation type="submission" date="2016-10" db="EMBL/GenBank/DDBJ databases">
        <authorList>
            <person name="Varghese N."/>
            <person name="Submissions S."/>
        </authorList>
    </citation>
    <scope>NUCLEOTIDE SEQUENCE [LARGE SCALE GENOMIC DNA]</scope>
    <source>
        <strain evidence="2">JS21-1</strain>
    </source>
</reference>
<evidence type="ECO:0000313" key="2">
    <source>
        <dbReference type="Proteomes" id="UP000199214"/>
    </source>
</evidence>
<dbReference type="STRING" id="1855283.SAMN05216382_2677"/>
<dbReference type="EMBL" id="FNZZ01000005">
    <property type="protein sequence ID" value="SEL80195.1"/>
    <property type="molecule type" value="Genomic_DNA"/>
</dbReference>
<accession>A0A1H7T6Q2</accession>
<dbReference type="RefSeq" id="WP_093007122.1">
    <property type="nucleotide sequence ID" value="NZ_FNZZ01000005.1"/>
</dbReference>
<evidence type="ECO:0008006" key="3">
    <source>
        <dbReference type="Google" id="ProtNLM"/>
    </source>
</evidence>